<keyword evidence="1" id="KW-0378">Hydrolase</keyword>
<evidence type="ECO:0000256" key="1">
    <source>
        <dbReference type="ARBA" id="ARBA00022801"/>
    </source>
</evidence>
<protein>
    <submittedName>
        <fullName evidence="4">N-acetylmuramoyl-L-alanine amidase</fullName>
    </submittedName>
</protein>
<organism evidence="4 5">
    <name type="scientific">Natronobacillus azotifigens</name>
    <dbReference type="NCBI Taxonomy" id="472978"/>
    <lineage>
        <taxon>Bacteria</taxon>
        <taxon>Bacillati</taxon>
        <taxon>Bacillota</taxon>
        <taxon>Bacilli</taxon>
        <taxon>Bacillales</taxon>
        <taxon>Bacillaceae</taxon>
        <taxon>Natronobacillus</taxon>
    </lineage>
</organism>
<dbReference type="InterPro" id="IPR002508">
    <property type="entry name" value="MurNAc-LAA_cat"/>
</dbReference>
<dbReference type="GO" id="GO:0009253">
    <property type="term" value="P:peptidoglycan catabolic process"/>
    <property type="evidence" value="ECO:0007669"/>
    <property type="project" value="InterPro"/>
</dbReference>
<feature type="domain" description="MurNAc-LAA" evidence="3">
    <location>
        <begin position="6"/>
        <end position="175"/>
    </location>
</feature>
<dbReference type="CDD" id="cd02696">
    <property type="entry name" value="MurNAc-LAA"/>
    <property type="match status" value="1"/>
</dbReference>
<sequence>MKPILIIDPGHGGRDPGGGSNQEWLEKDFVLTISLYQYERYQCLGVPVAMTRTRDQTLTSTERTKRVRESGASFCHSNHINAGGGDGAEFIHSITNDGKHAEMLARHLKNAGQPVRRIFTRSLPNNSQRDFYFMNRETGNVATTIIEYGFADSTKGDQKRLKDNWKAYAEAIVEGFCQLINHPYQSMESTGRQRNNKRWYIGRRVESKVDQLRYYATPSWEDKALVNTINKGVGFPKIIDRISVGKGHQYQVMNSNGETYYITAHEKYVRVI</sequence>
<keyword evidence="5" id="KW-1185">Reference proteome</keyword>
<dbReference type="Proteomes" id="UP001084197">
    <property type="component" value="Unassembled WGS sequence"/>
</dbReference>
<dbReference type="Pfam" id="PF01520">
    <property type="entry name" value="Amidase_3"/>
    <property type="match status" value="1"/>
</dbReference>
<dbReference type="InterPro" id="IPR050695">
    <property type="entry name" value="N-acetylmuramoyl_amidase_3"/>
</dbReference>
<dbReference type="PANTHER" id="PTHR30404">
    <property type="entry name" value="N-ACETYLMURAMOYL-L-ALANINE AMIDASE"/>
    <property type="match status" value="1"/>
</dbReference>
<comment type="caution">
    <text evidence="4">The sequence shown here is derived from an EMBL/GenBank/DDBJ whole genome shotgun (WGS) entry which is preliminary data.</text>
</comment>
<dbReference type="GO" id="GO:0030288">
    <property type="term" value="C:outer membrane-bounded periplasmic space"/>
    <property type="evidence" value="ECO:0007669"/>
    <property type="project" value="TreeGrafter"/>
</dbReference>
<dbReference type="GO" id="GO:0008745">
    <property type="term" value="F:N-acetylmuramoyl-L-alanine amidase activity"/>
    <property type="evidence" value="ECO:0007669"/>
    <property type="project" value="InterPro"/>
</dbReference>
<dbReference type="SUPFAM" id="SSF53187">
    <property type="entry name" value="Zn-dependent exopeptidases"/>
    <property type="match status" value="1"/>
</dbReference>
<evidence type="ECO:0000256" key="2">
    <source>
        <dbReference type="SAM" id="MobiDB-lite"/>
    </source>
</evidence>
<gene>
    <name evidence="4" type="ORF">OWO01_00990</name>
</gene>
<dbReference type="RefSeq" id="WP_268778545.1">
    <property type="nucleotide sequence ID" value="NZ_JAPRAT010000001.1"/>
</dbReference>
<feature type="region of interest" description="Disordered" evidence="2">
    <location>
        <begin position="1"/>
        <end position="20"/>
    </location>
</feature>
<dbReference type="PANTHER" id="PTHR30404:SF0">
    <property type="entry name" value="N-ACETYLMURAMOYL-L-ALANINE AMIDASE AMIC"/>
    <property type="match status" value="1"/>
</dbReference>
<reference evidence="4" key="1">
    <citation type="submission" date="2022-11" db="EMBL/GenBank/DDBJ databases">
        <title>WGS of Natronobacillus azotifigens 24KS-1, an anaerobic diazotrophic haloalkaliphile from soda-rich habitats.</title>
        <authorList>
            <person name="Sorokin D.Y."/>
            <person name="Merkel A.Y."/>
        </authorList>
    </citation>
    <scope>NUCLEOTIDE SEQUENCE</scope>
    <source>
        <strain evidence="4">24KS-1</strain>
    </source>
</reference>
<evidence type="ECO:0000259" key="3">
    <source>
        <dbReference type="Pfam" id="PF01520"/>
    </source>
</evidence>
<dbReference type="EMBL" id="JAPRAT010000001">
    <property type="protein sequence ID" value="MCZ0701785.1"/>
    <property type="molecule type" value="Genomic_DNA"/>
</dbReference>
<dbReference type="AlphaFoldDB" id="A0A9J6R927"/>
<accession>A0A9J6R927</accession>
<name>A0A9J6R927_9BACI</name>
<dbReference type="Gene3D" id="3.40.630.40">
    <property type="entry name" value="Zn-dependent exopeptidases"/>
    <property type="match status" value="1"/>
</dbReference>
<proteinExistence type="predicted"/>
<evidence type="ECO:0000313" key="5">
    <source>
        <dbReference type="Proteomes" id="UP001084197"/>
    </source>
</evidence>
<evidence type="ECO:0000313" key="4">
    <source>
        <dbReference type="EMBL" id="MCZ0701785.1"/>
    </source>
</evidence>